<accession>A0AAU9CMR5</accession>
<dbReference type="CDD" id="cd24055">
    <property type="entry name" value="ASKHA_NBD_ChPPX-like"/>
    <property type="match status" value="1"/>
</dbReference>
<dbReference type="GO" id="GO:0016462">
    <property type="term" value="F:pyrophosphatase activity"/>
    <property type="evidence" value="ECO:0007669"/>
    <property type="project" value="TreeGrafter"/>
</dbReference>
<dbReference type="InterPro" id="IPR043129">
    <property type="entry name" value="ATPase_NBD"/>
</dbReference>
<feature type="domain" description="Ppx/GppA phosphatase N-terminal" evidence="1">
    <location>
        <begin position="20"/>
        <end position="307"/>
    </location>
</feature>
<keyword evidence="3" id="KW-1185">Reference proteome</keyword>
<dbReference type="KEGG" id="fax:FUAX_05640"/>
<dbReference type="RefSeq" id="WP_338393408.1">
    <property type="nucleotide sequence ID" value="NZ_AP025314.1"/>
</dbReference>
<gene>
    <name evidence="2" type="ORF">FUAX_05640</name>
</gene>
<dbReference type="InterPro" id="IPR003695">
    <property type="entry name" value="Ppx_GppA_N"/>
</dbReference>
<dbReference type="Gene3D" id="3.30.420.150">
    <property type="entry name" value="Exopolyphosphatase. Domain 2"/>
    <property type="match status" value="1"/>
</dbReference>
<sequence length="316" mass="35576">MKDEKVAIVDLGTNTFNLLVAEFQSGNMDMLVNERVGVRLGEGGISERRITSQAMERAFSTLENFRDTLAGYGIGPDKAILVGTSALRNASNADSFIKETHKRTGFTVHTVDGDREAYLIHEGVKRALRLSDDISLIIDIGGGSVEFIFCNESRVFWQRSLEIGAQRLIEKFQRHDPIRPEEIKELEAYLEKELTGVLEVARRFPPVEFIGSSGSFDTLAEVYEASKGILAQPHRTAFNLPTTEFELCYQTLVNKNRGERLRVPGMIPLRVDLIVVASCLIRFLLREIPVNNIRVSTYALKEGLMYMISEGRFRVE</sequence>
<organism evidence="2 3">
    <name type="scientific">Fulvitalea axinellae</name>
    <dbReference type="NCBI Taxonomy" id="1182444"/>
    <lineage>
        <taxon>Bacteria</taxon>
        <taxon>Pseudomonadati</taxon>
        <taxon>Bacteroidota</taxon>
        <taxon>Cytophagia</taxon>
        <taxon>Cytophagales</taxon>
        <taxon>Persicobacteraceae</taxon>
        <taxon>Fulvitalea</taxon>
    </lineage>
</organism>
<dbReference type="InterPro" id="IPR050273">
    <property type="entry name" value="GppA/Ppx_hydrolase"/>
</dbReference>
<dbReference type="PANTHER" id="PTHR30005">
    <property type="entry name" value="EXOPOLYPHOSPHATASE"/>
    <property type="match status" value="1"/>
</dbReference>
<evidence type="ECO:0000313" key="3">
    <source>
        <dbReference type="Proteomes" id="UP001348817"/>
    </source>
</evidence>
<reference evidence="2 3" key="1">
    <citation type="submission" date="2021-12" db="EMBL/GenBank/DDBJ databases">
        <title>Genome sequencing of bacteria with rrn-lacking chromosome and rrn-plasmid.</title>
        <authorList>
            <person name="Anda M."/>
            <person name="Iwasaki W."/>
        </authorList>
    </citation>
    <scope>NUCLEOTIDE SEQUENCE [LARGE SCALE GENOMIC DNA]</scope>
    <source>
        <strain evidence="2 3">DSM 100852</strain>
    </source>
</reference>
<evidence type="ECO:0000259" key="1">
    <source>
        <dbReference type="Pfam" id="PF02541"/>
    </source>
</evidence>
<dbReference type="AlphaFoldDB" id="A0AAU9CMR5"/>
<dbReference type="Pfam" id="PF02541">
    <property type="entry name" value="Ppx-GppA"/>
    <property type="match status" value="1"/>
</dbReference>
<proteinExistence type="predicted"/>
<name>A0AAU9CMR5_9BACT</name>
<protein>
    <recommendedName>
        <fullName evidence="1">Ppx/GppA phosphatase N-terminal domain-containing protein</fullName>
    </recommendedName>
</protein>
<dbReference type="SUPFAM" id="SSF53067">
    <property type="entry name" value="Actin-like ATPase domain"/>
    <property type="match status" value="2"/>
</dbReference>
<dbReference type="PANTHER" id="PTHR30005:SF0">
    <property type="entry name" value="RETROGRADE REGULATION PROTEIN 2"/>
    <property type="match status" value="1"/>
</dbReference>
<dbReference type="Proteomes" id="UP001348817">
    <property type="component" value="Chromosome"/>
</dbReference>
<dbReference type="Gene3D" id="3.30.420.40">
    <property type="match status" value="1"/>
</dbReference>
<evidence type="ECO:0000313" key="2">
    <source>
        <dbReference type="EMBL" id="BDD08132.1"/>
    </source>
</evidence>
<dbReference type="EMBL" id="AP025314">
    <property type="protein sequence ID" value="BDD08132.1"/>
    <property type="molecule type" value="Genomic_DNA"/>
</dbReference>